<dbReference type="PROSITE" id="PS00198">
    <property type="entry name" value="4FE4S_FER_1"/>
    <property type="match status" value="2"/>
</dbReference>
<evidence type="ECO:0000313" key="14">
    <source>
        <dbReference type="Proteomes" id="UP000244905"/>
    </source>
</evidence>
<dbReference type="GeneID" id="82526992"/>
<evidence type="ECO:0000256" key="5">
    <source>
        <dbReference type="ARBA" id="ARBA00022737"/>
    </source>
</evidence>
<keyword evidence="10" id="KW-0830">Ubiquinone</keyword>
<evidence type="ECO:0000256" key="1">
    <source>
        <dbReference type="ARBA" id="ARBA00022475"/>
    </source>
</evidence>
<dbReference type="Pfam" id="PF12838">
    <property type="entry name" value="Fer4_7"/>
    <property type="match status" value="1"/>
</dbReference>
<evidence type="ECO:0000256" key="10">
    <source>
        <dbReference type="ARBA" id="ARBA00023075"/>
    </source>
</evidence>
<keyword evidence="1" id="KW-1003">Cell membrane</keyword>
<protein>
    <submittedName>
        <fullName evidence="13">NADH-quinone oxidoreductase subunit I</fullName>
    </submittedName>
</protein>
<accession>A0A2V1IM24</accession>
<organism evidence="13 14">
    <name type="scientific">Duncaniella muris</name>
    <dbReference type="NCBI Taxonomy" id="2094150"/>
    <lineage>
        <taxon>Bacteria</taxon>
        <taxon>Pseudomonadati</taxon>
        <taxon>Bacteroidota</taxon>
        <taxon>Bacteroidia</taxon>
        <taxon>Bacteroidales</taxon>
        <taxon>Muribaculaceae</taxon>
        <taxon>Duncaniella</taxon>
    </lineage>
</organism>
<dbReference type="PROSITE" id="PS51379">
    <property type="entry name" value="4FE4S_FER_2"/>
    <property type="match status" value="2"/>
</dbReference>
<sequence length="248" mass="26608">MGSVKEYFSNLGSGIASLVKGMQVTGKEFVTPKITEEYPDNRDNLPVADRFRAILTLKYDDQGDHKCIACGTCERVCPNNTISLDIKTVETWDGKKKKKLDKYHYDLGSCTFCQLCVTNCPTDALEFSNDFEQALYTRSKLVKLLNYLPEKPEPQPTPEQIEKMKAEKEAKIAAAKAAAEAKKAAAAGAAATPAAPAAQVPAADDAAAKALAAAKGDPEKEAKIRAALEKAAALKAKREAEKNAGAAN</sequence>
<evidence type="ECO:0000256" key="9">
    <source>
        <dbReference type="ARBA" id="ARBA00023027"/>
    </source>
</evidence>
<evidence type="ECO:0000256" key="2">
    <source>
        <dbReference type="ARBA" id="ARBA00022485"/>
    </source>
</evidence>
<dbReference type="InterPro" id="IPR017896">
    <property type="entry name" value="4Fe4S_Fe-S-bd"/>
</dbReference>
<dbReference type="GO" id="GO:0016651">
    <property type="term" value="F:oxidoreductase activity, acting on NAD(P)H"/>
    <property type="evidence" value="ECO:0007669"/>
    <property type="project" value="InterPro"/>
</dbReference>
<keyword evidence="6" id="KW-1278">Translocase</keyword>
<name>A0A2V1IM24_9BACT</name>
<comment type="caution">
    <text evidence="13">The sequence shown here is derived from an EMBL/GenBank/DDBJ whole genome shotgun (WGS) entry which is preliminary data.</text>
</comment>
<evidence type="ECO:0000256" key="11">
    <source>
        <dbReference type="ARBA" id="ARBA00023136"/>
    </source>
</evidence>
<dbReference type="Gene3D" id="3.30.70.3270">
    <property type="match status" value="1"/>
</dbReference>
<dbReference type="Proteomes" id="UP000244905">
    <property type="component" value="Unassembled WGS sequence"/>
</dbReference>
<keyword evidence="2" id="KW-0004">4Fe-4S</keyword>
<proteinExistence type="predicted"/>
<keyword evidence="11" id="KW-0472">Membrane</keyword>
<keyword evidence="8" id="KW-0411">Iron-sulfur</keyword>
<evidence type="ECO:0000259" key="12">
    <source>
        <dbReference type="PROSITE" id="PS51379"/>
    </source>
</evidence>
<evidence type="ECO:0000256" key="8">
    <source>
        <dbReference type="ARBA" id="ARBA00023014"/>
    </source>
</evidence>
<dbReference type="RefSeq" id="WP_107033120.1">
    <property type="nucleotide sequence ID" value="NZ_CAOLSD010000010.1"/>
</dbReference>
<dbReference type="AlphaFoldDB" id="A0A2V1IM24"/>
<evidence type="ECO:0000256" key="7">
    <source>
        <dbReference type="ARBA" id="ARBA00023004"/>
    </source>
</evidence>
<dbReference type="PANTHER" id="PTHR10849:SF24">
    <property type="entry name" value="NADH-QUINONE OXIDOREDUCTASE SUBUNIT I 2"/>
    <property type="match status" value="1"/>
</dbReference>
<evidence type="ECO:0000256" key="4">
    <source>
        <dbReference type="ARBA" id="ARBA00022723"/>
    </source>
</evidence>
<keyword evidence="3" id="KW-0874">Quinone</keyword>
<dbReference type="InterPro" id="IPR017900">
    <property type="entry name" value="4Fe4S_Fe_S_CS"/>
</dbReference>
<keyword evidence="7" id="KW-0408">Iron</keyword>
<keyword evidence="4" id="KW-0479">Metal-binding</keyword>
<keyword evidence="9" id="KW-0520">NAD</keyword>
<reference evidence="14" key="1">
    <citation type="submission" date="2018-02" db="EMBL/GenBank/DDBJ databases">
        <authorList>
            <person name="Clavel T."/>
            <person name="Strowig T."/>
        </authorList>
    </citation>
    <scope>NUCLEOTIDE SEQUENCE [LARGE SCALE GENOMIC DNA]</scope>
    <source>
        <strain evidence="14">DSM 103720</strain>
    </source>
</reference>
<dbReference type="GO" id="GO:0051539">
    <property type="term" value="F:4 iron, 4 sulfur cluster binding"/>
    <property type="evidence" value="ECO:0007669"/>
    <property type="project" value="UniProtKB-KW"/>
</dbReference>
<evidence type="ECO:0000313" key="13">
    <source>
        <dbReference type="EMBL" id="PWB00800.1"/>
    </source>
</evidence>
<dbReference type="EMBL" id="PUEC01000031">
    <property type="protein sequence ID" value="PWB00800.1"/>
    <property type="molecule type" value="Genomic_DNA"/>
</dbReference>
<dbReference type="GO" id="GO:0048038">
    <property type="term" value="F:quinone binding"/>
    <property type="evidence" value="ECO:0007669"/>
    <property type="project" value="UniProtKB-KW"/>
</dbReference>
<dbReference type="GO" id="GO:0016020">
    <property type="term" value="C:membrane"/>
    <property type="evidence" value="ECO:0007669"/>
    <property type="project" value="InterPro"/>
</dbReference>
<dbReference type="SUPFAM" id="SSF54862">
    <property type="entry name" value="4Fe-4S ferredoxins"/>
    <property type="match status" value="1"/>
</dbReference>
<keyword evidence="14" id="KW-1185">Reference proteome</keyword>
<keyword evidence="5" id="KW-0677">Repeat</keyword>
<evidence type="ECO:0000256" key="3">
    <source>
        <dbReference type="ARBA" id="ARBA00022719"/>
    </source>
</evidence>
<dbReference type="GO" id="GO:0046872">
    <property type="term" value="F:metal ion binding"/>
    <property type="evidence" value="ECO:0007669"/>
    <property type="project" value="UniProtKB-KW"/>
</dbReference>
<evidence type="ECO:0000256" key="6">
    <source>
        <dbReference type="ARBA" id="ARBA00022967"/>
    </source>
</evidence>
<dbReference type="PANTHER" id="PTHR10849">
    <property type="entry name" value="NADH DEHYDROGENASE UBIQUINONE IRON-SULFUR PROTEIN 8, MITOCHONDRIAL"/>
    <property type="match status" value="1"/>
</dbReference>
<dbReference type="InterPro" id="IPR010226">
    <property type="entry name" value="NADH_quinone_OxRdtase_chainI"/>
</dbReference>
<feature type="domain" description="4Fe-4S ferredoxin-type" evidence="12">
    <location>
        <begin position="55"/>
        <end position="87"/>
    </location>
</feature>
<feature type="domain" description="4Fe-4S ferredoxin-type" evidence="12">
    <location>
        <begin position="101"/>
        <end position="130"/>
    </location>
</feature>
<gene>
    <name evidence="13" type="ORF">C5O23_11685</name>
</gene>